<dbReference type="AlphaFoldDB" id="A0A6A6UDU5"/>
<feature type="signal peptide" evidence="1">
    <location>
        <begin position="1"/>
        <end position="18"/>
    </location>
</feature>
<gene>
    <name evidence="2" type="ORF">BT63DRAFT_454179</name>
</gene>
<evidence type="ECO:0000256" key="1">
    <source>
        <dbReference type="SAM" id="SignalP"/>
    </source>
</evidence>
<sequence>MKFSNLISLSVLSTLTAAATLNTAKTYPVGGMMFCAKAGKNPERILGIGHPQHHQKMLHAAHIKNSLPDSSKVSEISTRAAKIISWSTHSGLARS</sequence>
<proteinExistence type="predicted"/>
<reference evidence="2" key="1">
    <citation type="journal article" date="2020" name="Stud. Mycol.">
        <title>101 Dothideomycetes genomes: a test case for predicting lifestyles and emergence of pathogens.</title>
        <authorList>
            <person name="Haridas S."/>
            <person name="Albert R."/>
            <person name="Binder M."/>
            <person name="Bloem J."/>
            <person name="Labutti K."/>
            <person name="Salamov A."/>
            <person name="Andreopoulos B."/>
            <person name="Baker S."/>
            <person name="Barry K."/>
            <person name="Bills G."/>
            <person name="Bluhm B."/>
            <person name="Cannon C."/>
            <person name="Castanera R."/>
            <person name="Culley D."/>
            <person name="Daum C."/>
            <person name="Ezra D."/>
            <person name="Gonzalez J."/>
            <person name="Henrissat B."/>
            <person name="Kuo A."/>
            <person name="Liang C."/>
            <person name="Lipzen A."/>
            <person name="Lutzoni F."/>
            <person name="Magnuson J."/>
            <person name="Mondo S."/>
            <person name="Nolan M."/>
            <person name="Ohm R."/>
            <person name="Pangilinan J."/>
            <person name="Park H.-J."/>
            <person name="Ramirez L."/>
            <person name="Alfaro M."/>
            <person name="Sun H."/>
            <person name="Tritt A."/>
            <person name="Yoshinaga Y."/>
            <person name="Zwiers L.-H."/>
            <person name="Turgeon B."/>
            <person name="Goodwin S."/>
            <person name="Spatafora J."/>
            <person name="Crous P."/>
            <person name="Grigoriev I."/>
        </authorList>
    </citation>
    <scope>NUCLEOTIDE SEQUENCE</scope>
    <source>
        <strain evidence="2">CBS 115976</strain>
    </source>
</reference>
<keyword evidence="1" id="KW-0732">Signal</keyword>
<protein>
    <submittedName>
        <fullName evidence="2">Uncharacterized protein</fullName>
    </submittedName>
</protein>
<evidence type="ECO:0000313" key="2">
    <source>
        <dbReference type="EMBL" id="KAF2670000.1"/>
    </source>
</evidence>
<name>A0A6A6UDU5_9PEZI</name>
<evidence type="ECO:0000313" key="3">
    <source>
        <dbReference type="Proteomes" id="UP000799302"/>
    </source>
</evidence>
<dbReference type="Proteomes" id="UP000799302">
    <property type="component" value="Unassembled WGS sequence"/>
</dbReference>
<dbReference type="EMBL" id="MU004234">
    <property type="protein sequence ID" value="KAF2670000.1"/>
    <property type="molecule type" value="Genomic_DNA"/>
</dbReference>
<organism evidence="2 3">
    <name type="scientific">Microthyrium microscopicum</name>
    <dbReference type="NCBI Taxonomy" id="703497"/>
    <lineage>
        <taxon>Eukaryota</taxon>
        <taxon>Fungi</taxon>
        <taxon>Dikarya</taxon>
        <taxon>Ascomycota</taxon>
        <taxon>Pezizomycotina</taxon>
        <taxon>Dothideomycetes</taxon>
        <taxon>Dothideomycetes incertae sedis</taxon>
        <taxon>Microthyriales</taxon>
        <taxon>Microthyriaceae</taxon>
        <taxon>Microthyrium</taxon>
    </lineage>
</organism>
<accession>A0A6A6UDU5</accession>
<keyword evidence="3" id="KW-1185">Reference proteome</keyword>
<feature type="chain" id="PRO_5025601975" evidence="1">
    <location>
        <begin position="19"/>
        <end position="95"/>
    </location>
</feature>